<dbReference type="Gene3D" id="2.40.160.50">
    <property type="entry name" value="membrane protein fhac: a member of the omp85/tpsb transporter family"/>
    <property type="match status" value="1"/>
</dbReference>
<dbReference type="GO" id="GO:0098046">
    <property type="term" value="C:type V protein secretion system complex"/>
    <property type="evidence" value="ECO:0007669"/>
    <property type="project" value="TreeGrafter"/>
</dbReference>
<feature type="domain" description="Polypeptide-transport-associated ShlB-type" evidence="6">
    <location>
        <begin position="78"/>
        <end position="151"/>
    </location>
</feature>
<evidence type="ECO:0000259" key="6">
    <source>
        <dbReference type="Pfam" id="PF08479"/>
    </source>
</evidence>
<dbReference type="InterPro" id="IPR005565">
    <property type="entry name" value="Hemolysn_activator_HlyB_C"/>
</dbReference>
<keyword evidence="2" id="KW-0812">Transmembrane</keyword>
<feature type="chain" id="PRO_5014342371" evidence="4">
    <location>
        <begin position="26"/>
        <end position="574"/>
    </location>
</feature>
<dbReference type="OrthoDB" id="7439045at2"/>
<evidence type="ECO:0000313" key="8">
    <source>
        <dbReference type="Proteomes" id="UP000236286"/>
    </source>
</evidence>
<evidence type="ECO:0000256" key="2">
    <source>
        <dbReference type="ARBA" id="ARBA00022692"/>
    </source>
</evidence>
<sequence>MKLRTFLLCCGALEAMLAGAFPARAQTPAPIVPFNIGDAVRESEQSRRPPLPAPSAAPVLPQLVEPQFTMKDKETLFVRSIEIEGPDLGAGAEARELIAPYENRTLQLGEIYGLADQLTTLYRTKGYLVAKAYIPAQDARGGVLRIKLVPGLYGNIAIKNGSLVRDDYLRGVIDQALAGSPVIQKDPLERAMLLISDLPGAGMPRVAIGPGGLPETSDFIFSAPEARRLDGYLLGDNFGSPYTGRDRLSGGLNLNSPLGYGDRLSAFGIVSERAGLVNGRAAYSFPIFCDGLRGEIGAFRTTYALSGVYQGLDATGTADAVTATLTYAMRRQHDDSIYISGNYSHMSLNDKALGVSFAQRTIDLGTAAITRDTFSDFIGLPLTTSASFSFTAGYVNFPDPKQEVANIATVDTAGNYAKINLSFIATLALAERLSLSANVRGQKSLSGNLDSSQQMSLTGYWGVRSYDEGLSGDSGYLVTPELKYALPDIYGYRHAIGVFTDVGAAWLENGSYTLTQKSYTQLNDFGLSYNATYEYSPGRFLLAKALVAHTYGSDCGAKSYDRTTKGLVQVGFTF</sequence>
<evidence type="ECO:0000256" key="4">
    <source>
        <dbReference type="SAM" id="SignalP"/>
    </source>
</evidence>
<reference evidence="7 8" key="1">
    <citation type="submission" date="2017-10" db="EMBL/GenBank/DDBJ databases">
        <title>Genome announcement of Methylocella silvestris TVC from permafrost.</title>
        <authorList>
            <person name="Wang J."/>
            <person name="Geng K."/>
            <person name="Ul-Haque F."/>
            <person name="Crombie A.T."/>
            <person name="Street L.E."/>
            <person name="Wookey P.A."/>
            <person name="Murrell J.C."/>
            <person name="Pratscher J."/>
        </authorList>
    </citation>
    <scope>NUCLEOTIDE SEQUENCE [LARGE SCALE GENOMIC DNA]</scope>
    <source>
        <strain evidence="7 8">TVC</strain>
    </source>
</reference>
<feature type="domain" description="Haemolysin activator HlyB C-terminal" evidence="5">
    <location>
        <begin position="217"/>
        <end position="510"/>
    </location>
</feature>
<evidence type="ECO:0000256" key="3">
    <source>
        <dbReference type="ARBA" id="ARBA00023237"/>
    </source>
</evidence>
<evidence type="ECO:0000259" key="5">
    <source>
        <dbReference type="Pfam" id="PF03865"/>
    </source>
</evidence>
<evidence type="ECO:0000313" key="7">
    <source>
        <dbReference type="EMBL" id="PNG26385.1"/>
    </source>
</evidence>
<dbReference type="Pfam" id="PF03865">
    <property type="entry name" value="ShlB"/>
    <property type="match status" value="1"/>
</dbReference>
<dbReference type="Gene3D" id="3.10.20.310">
    <property type="entry name" value="membrane protein fhac"/>
    <property type="match status" value="1"/>
</dbReference>
<keyword evidence="1" id="KW-0472">Membrane</keyword>
<dbReference type="PANTHER" id="PTHR34597">
    <property type="entry name" value="SLR1661 PROTEIN"/>
    <property type="match status" value="1"/>
</dbReference>
<dbReference type="PANTHER" id="PTHR34597:SF1">
    <property type="entry name" value="HEME_HEMOPEXIN TRANSPORTER PROTEIN HUXB"/>
    <property type="match status" value="1"/>
</dbReference>
<proteinExistence type="predicted"/>
<dbReference type="Pfam" id="PF08479">
    <property type="entry name" value="POTRA_2"/>
    <property type="match status" value="1"/>
</dbReference>
<dbReference type="GO" id="GO:0046819">
    <property type="term" value="P:protein secretion by the type V secretion system"/>
    <property type="evidence" value="ECO:0007669"/>
    <property type="project" value="TreeGrafter"/>
</dbReference>
<gene>
    <name evidence="7" type="ORF">CR492_08220</name>
</gene>
<feature type="signal peptide" evidence="4">
    <location>
        <begin position="1"/>
        <end position="25"/>
    </location>
</feature>
<organism evidence="7 8">
    <name type="scientific">Methylocella silvestris</name>
    <dbReference type="NCBI Taxonomy" id="199596"/>
    <lineage>
        <taxon>Bacteria</taxon>
        <taxon>Pseudomonadati</taxon>
        <taxon>Pseudomonadota</taxon>
        <taxon>Alphaproteobacteria</taxon>
        <taxon>Hyphomicrobiales</taxon>
        <taxon>Beijerinckiaceae</taxon>
        <taxon>Methylocella</taxon>
    </lineage>
</organism>
<keyword evidence="1" id="KW-1134">Transmembrane beta strand</keyword>
<dbReference type="RefSeq" id="WP_102843269.1">
    <property type="nucleotide sequence ID" value="NZ_PDZR01000007.1"/>
</dbReference>
<keyword evidence="3" id="KW-0998">Cell outer membrane</keyword>
<dbReference type="EMBL" id="PDZR01000007">
    <property type="protein sequence ID" value="PNG26385.1"/>
    <property type="molecule type" value="Genomic_DNA"/>
</dbReference>
<accession>A0A2J7THY9</accession>
<dbReference type="InterPro" id="IPR013686">
    <property type="entry name" value="Polypept-transport_assoc_ShlB"/>
</dbReference>
<protein>
    <submittedName>
        <fullName evidence="7">Hemin-binding protein</fullName>
    </submittedName>
</protein>
<dbReference type="InterPro" id="IPR051544">
    <property type="entry name" value="TPS_OM_transporter"/>
</dbReference>
<evidence type="ECO:0000256" key="1">
    <source>
        <dbReference type="ARBA" id="ARBA00022452"/>
    </source>
</evidence>
<name>A0A2J7THY9_METSI</name>
<dbReference type="AlphaFoldDB" id="A0A2J7THY9"/>
<keyword evidence="4" id="KW-0732">Signal</keyword>
<dbReference type="Proteomes" id="UP000236286">
    <property type="component" value="Unassembled WGS sequence"/>
</dbReference>
<comment type="caution">
    <text evidence="7">The sequence shown here is derived from an EMBL/GenBank/DDBJ whole genome shotgun (WGS) entry which is preliminary data.</text>
</comment>
<dbReference type="GO" id="GO:0008320">
    <property type="term" value="F:protein transmembrane transporter activity"/>
    <property type="evidence" value="ECO:0007669"/>
    <property type="project" value="TreeGrafter"/>
</dbReference>